<dbReference type="RefSeq" id="WP_123192286.1">
    <property type="nucleotide sequence ID" value="NZ_QICD01000012.1"/>
</dbReference>
<feature type="compositionally biased region" description="Gly residues" evidence="1">
    <location>
        <begin position="233"/>
        <end position="244"/>
    </location>
</feature>
<feature type="compositionally biased region" description="Gly residues" evidence="1">
    <location>
        <begin position="50"/>
        <end position="62"/>
    </location>
</feature>
<feature type="transmembrane region" description="Helical" evidence="2">
    <location>
        <begin position="343"/>
        <end position="364"/>
    </location>
</feature>
<keyword evidence="2" id="KW-0812">Transmembrane</keyword>
<keyword evidence="5" id="KW-1185">Reference proteome</keyword>
<organism evidence="4 5">
    <name type="scientific">Paraeggerthella hongkongensis</name>
    <dbReference type="NCBI Taxonomy" id="230658"/>
    <lineage>
        <taxon>Bacteria</taxon>
        <taxon>Bacillati</taxon>
        <taxon>Actinomycetota</taxon>
        <taxon>Coriobacteriia</taxon>
        <taxon>Eggerthellales</taxon>
        <taxon>Eggerthellaceae</taxon>
        <taxon>Paraeggerthella</taxon>
    </lineage>
</organism>
<reference evidence="5" key="1">
    <citation type="submission" date="2018-05" db="EMBL/GenBank/DDBJ databases">
        <title>Genome Sequencing of selected type strains of the family Eggerthellaceae.</title>
        <authorList>
            <person name="Danylec N."/>
            <person name="Stoll D.A."/>
            <person name="Doetsch A."/>
            <person name="Huch M."/>
        </authorList>
    </citation>
    <scope>NUCLEOTIDE SEQUENCE [LARGE SCALE GENOMIC DNA]</scope>
    <source>
        <strain evidence="5">DSM 16106</strain>
    </source>
</reference>
<name>A0A3N0B9D3_9ACTN</name>
<evidence type="ECO:0000256" key="3">
    <source>
        <dbReference type="SAM" id="SignalP"/>
    </source>
</evidence>
<sequence>MSHHTRNESKATAFNCCVLAACAALAMGCACPSAPSAWAHESAASPQEALGGGGVLGGGNPGSGSASPTVEQPYGQIVRIIPGKGMTTILFLPALPIDPGWGQVQHPDLQVLYLDRRYADDPADSWERWGAYTWNEDHLMYETPEGDGIRAVYDDDFANPSIRHCAVFRFSETVDYRDFYLRATAVVLQDGETVETTFEPALIAYPEGSRPSDDENDLTPPPSVVNPPETDSGGSGGNIGGVGQGESDRVHPEGGPKAPESNGSAAQEASEPTGAGGVRASDAPQERAASEPAQPSVAPAPEKAYAAQEPTVEPGAAATQKPAAEPEAAASEVADEPAGLPGFAWALGLTAGVVGIAGGAIAVMRAKRR</sequence>
<comment type="caution">
    <text evidence="4">The sequence shown here is derived from an EMBL/GenBank/DDBJ whole genome shotgun (WGS) entry which is preliminary data.</text>
</comment>
<evidence type="ECO:0000313" key="4">
    <source>
        <dbReference type="EMBL" id="RNL43895.1"/>
    </source>
</evidence>
<keyword evidence="3" id="KW-0732">Signal</keyword>
<dbReference type="AlphaFoldDB" id="A0A3N0B9D3"/>
<evidence type="ECO:0000313" key="5">
    <source>
        <dbReference type="Proteomes" id="UP000278632"/>
    </source>
</evidence>
<evidence type="ECO:0000256" key="1">
    <source>
        <dbReference type="SAM" id="MobiDB-lite"/>
    </source>
</evidence>
<feature type="region of interest" description="Disordered" evidence="1">
    <location>
        <begin position="205"/>
        <end position="335"/>
    </location>
</feature>
<dbReference type="Proteomes" id="UP000278632">
    <property type="component" value="Unassembled WGS sequence"/>
</dbReference>
<protein>
    <submittedName>
        <fullName evidence="4">Uncharacterized protein</fullName>
    </submittedName>
</protein>
<feature type="chain" id="PRO_5039408579" evidence="3">
    <location>
        <begin position="27"/>
        <end position="369"/>
    </location>
</feature>
<feature type="compositionally biased region" description="Low complexity" evidence="1">
    <location>
        <begin position="313"/>
        <end position="335"/>
    </location>
</feature>
<keyword evidence="2" id="KW-1133">Transmembrane helix</keyword>
<dbReference type="EMBL" id="QICD01000012">
    <property type="protein sequence ID" value="RNL43895.1"/>
    <property type="molecule type" value="Genomic_DNA"/>
</dbReference>
<dbReference type="PROSITE" id="PS51257">
    <property type="entry name" value="PROKAR_LIPOPROTEIN"/>
    <property type="match status" value="1"/>
</dbReference>
<accession>A0A3N0B9D3</accession>
<proteinExistence type="predicted"/>
<evidence type="ECO:0000256" key="2">
    <source>
        <dbReference type="SAM" id="Phobius"/>
    </source>
</evidence>
<keyword evidence="2" id="KW-0472">Membrane</keyword>
<gene>
    <name evidence="4" type="ORF">DMP08_07380</name>
</gene>
<feature type="region of interest" description="Disordered" evidence="1">
    <location>
        <begin position="49"/>
        <end position="70"/>
    </location>
</feature>
<feature type="signal peptide" evidence="3">
    <location>
        <begin position="1"/>
        <end position="26"/>
    </location>
</feature>
<dbReference type="OrthoDB" id="3178188at2"/>